<evidence type="ECO:0000313" key="5">
    <source>
        <dbReference type="EMBL" id="HIZ72368.1"/>
    </source>
</evidence>
<protein>
    <submittedName>
        <fullName evidence="5">Nitroreductase family protein</fullName>
    </submittedName>
</protein>
<keyword evidence="2" id="KW-0288">FMN</keyword>
<reference evidence="5" key="1">
    <citation type="journal article" date="2021" name="PeerJ">
        <title>Extensive microbial diversity within the chicken gut microbiome revealed by metagenomics and culture.</title>
        <authorList>
            <person name="Gilroy R."/>
            <person name="Ravi A."/>
            <person name="Getino M."/>
            <person name="Pursley I."/>
            <person name="Horton D.L."/>
            <person name="Alikhan N.F."/>
            <person name="Baker D."/>
            <person name="Gharbi K."/>
            <person name="Hall N."/>
            <person name="Watson M."/>
            <person name="Adriaenssens E.M."/>
            <person name="Foster-Nyarko E."/>
            <person name="Jarju S."/>
            <person name="Secka A."/>
            <person name="Antonio M."/>
            <person name="Oren A."/>
            <person name="Chaudhuri R.R."/>
            <person name="La Ragione R."/>
            <person name="Hildebrand F."/>
            <person name="Pallen M.J."/>
        </authorList>
    </citation>
    <scope>NUCLEOTIDE SEQUENCE</scope>
    <source>
        <strain evidence="5">ChiW7-2402</strain>
    </source>
</reference>
<dbReference type="InterPro" id="IPR029479">
    <property type="entry name" value="Nitroreductase"/>
</dbReference>
<organism evidence="5 6">
    <name type="scientific">Candidatus Gallimonas intestinavium</name>
    <dbReference type="NCBI Taxonomy" id="2838603"/>
    <lineage>
        <taxon>Bacteria</taxon>
        <taxon>Bacillati</taxon>
        <taxon>Bacillota</taxon>
        <taxon>Clostridia</taxon>
        <taxon>Candidatus Gallimonas</taxon>
    </lineage>
</organism>
<reference evidence="5" key="2">
    <citation type="submission" date="2021-04" db="EMBL/GenBank/DDBJ databases">
        <authorList>
            <person name="Gilroy R."/>
        </authorList>
    </citation>
    <scope>NUCLEOTIDE SEQUENCE</scope>
    <source>
        <strain evidence="5">ChiW7-2402</strain>
    </source>
</reference>
<dbReference type="PANTHER" id="PTHR23026">
    <property type="entry name" value="NADPH NITROREDUCTASE"/>
    <property type="match status" value="1"/>
</dbReference>
<accession>A0A9D2JZL7</accession>
<dbReference type="PANTHER" id="PTHR23026:SF90">
    <property type="entry name" value="IODOTYROSINE DEIODINASE 1"/>
    <property type="match status" value="1"/>
</dbReference>
<evidence type="ECO:0000313" key="6">
    <source>
        <dbReference type="Proteomes" id="UP000824102"/>
    </source>
</evidence>
<evidence type="ECO:0000256" key="2">
    <source>
        <dbReference type="ARBA" id="ARBA00022643"/>
    </source>
</evidence>
<dbReference type="Gene3D" id="3.40.109.10">
    <property type="entry name" value="NADH Oxidase"/>
    <property type="match status" value="1"/>
</dbReference>
<proteinExistence type="predicted"/>
<dbReference type="GO" id="GO:0016491">
    <property type="term" value="F:oxidoreductase activity"/>
    <property type="evidence" value="ECO:0007669"/>
    <property type="project" value="UniProtKB-KW"/>
</dbReference>
<dbReference type="InterPro" id="IPR050627">
    <property type="entry name" value="Nitroreductase/BluB"/>
</dbReference>
<keyword evidence="3" id="KW-0560">Oxidoreductase</keyword>
<dbReference type="AlphaFoldDB" id="A0A9D2JZL7"/>
<dbReference type="EMBL" id="DXBB01000041">
    <property type="protein sequence ID" value="HIZ72368.1"/>
    <property type="molecule type" value="Genomic_DNA"/>
</dbReference>
<evidence type="ECO:0000256" key="1">
    <source>
        <dbReference type="ARBA" id="ARBA00022630"/>
    </source>
</evidence>
<comment type="caution">
    <text evidence="5">The sequence shown here is derived from an EMBL/GenBank/DDBJ whole genome shotgun (WGS) entry which is preliminary data.</text>
</comment>
<dbReference type="Proteomes" id="UP000824102">
    <property type="component" value="Unassembled WGS sequence"/>
</dbReference>
<dbReference type="InterPro" id="IPR000415">
    <property type="entry name" value="Nitroreductase-like"/>
</dbReference>
<dbReference type="SUPFAM" id="SSF55469">
    <property type="entry name" value="FMN-dependent nitroreductase-like"/>
    <property type="match status" value="1"/>
</dbReference>
<keyword evidence="1" id="KW-0285">Flavoprotein</keyword>
<evidence type="ECO:0000256" key="3">
    <source>
        <dbReference type="ARBA" id="ARBA00023002"/>
    </source>
</evidence>
<dbReference type="Pfam" id="PF00881">
    <property type="entry name" value="Nitroreductase"/>
    <property type="match status" value="1"/>
</dbReference>
<sequence>MEFYEVINRRRTTRQFLQREVSFEAVKRILEAGNRAPTWDHNRNWQYIVLRTEEEKE</sequence>
<evidence type="ECO:0000259" key="4">
    <source>
        <dbReference type="Pfam" id="PF00881"/>
    </source>
</evidence>
<feature type="domain" description="Nitroreductase" evidence="4">
    <location>
        <begin position="7"/>
        <end position="56"/>
    </location>
</feature>
<name>A0A9D2JZL7_9FIRM</name>
<gene>
    <name evidence="5" type="ORF">H9964_02165</name>
</gene>